<evidence type="ECO:0000256" key="1">
    <source>
        <dbReference type="ARBA" id="ARBA00022490"/>
    </source>
</evidence>
<dbReference type="NCBIfam" id="TIGR00096">
    <property type="entry name" value="16S rRNA (cytidine(1402)-2'-O)-methyltransferase"/>
    <property type="match status" value="1"/>
</dbReference>
<accession>A0A1G6PZW3</accession>
<keyword evidence="5 6" id="KW-0949">S-adenosyl-L-methionine</keyword>
<comment type="catalytic activity">
    <reaction evidence="6">
        <text>cytidine(1402) in 16S rRNA + S-adenosyl-L-methionine = 2'-O-methylcytidine(1402) in 16S rRNA + S-adenosyl-L-homocysteine + H(+)</text>
        <dbReference type="Rhea" id="RHEA:42924"/>
        <dbReference type="Rhea" id="RHEA-COMP:10285"/>
        <dbReference type="Rhea" id="RHEA-COMP:10286"/>
        <dbReference type="ChEBI" id="CHEBI:15378"/>
        <dbReference type="ChEBI" id="CHEBI:57856"/>
        <dbReference type="ChEBI" id="CHEBI:59789"/>
        <dbReference type="ChEBI" id="CHEBI:74495"/>
        <dbReference type="ChEBI" id="CHEBI:82748"/>
        <dbReference type="EC" id="2.1.1.198"/>
    </reaction>
</comment>
<comment type="subcellular location">
    <subcellularLocation>
        <location evidence="6">Cytoplasm</location>
    </subcellularLocation>
</comment>
<dbReference type="InterPro" id="IPR035996">
    <property type="entry name" value="4pyrrol_Methylase_sf"/>
</dbReference>
<dbReference type="FunFam" id="3.40.1010.10:FF:000007">
    <property type="entry name" value="Ribosomal RNA small subunit methyltransferase I"/>
    <property type="match status" value="1"/>
</dbReference>
<keyword evidence="3 6" id="KW-0489">Methyltransferase</keyword>
<dbReference type="OrthoDB" id="9809084at2"/>
<comment type="similarity">
    <text evidence="6">Belongs to the methyltransferase superfamily. RsmI family.</text>
</comment>
<dbReference type="GO" id="GO:0070677">
    <property type="term" value="F:rRNA (cytosine-2'-O-)-methyltransferase activity"/>
    <property type="evidence" value="ECO:0007669"/>
    <property type="project" value="UniProtKB-UniRule"/>
</dbReference>
<sequence>MRQKSFEEAGGKLYVVGTPIGNLGDLSDRVRQVLASCDRVAAEDTRHTRKLLSHLDLSVPSISYHEHNRYSRLSELIEGLRGGERIALVSDAGMPGLSDPGEELIREAVEEGIPVIPIPGPNAALSAVVASGLSPQPFVFIGFLPRHGKERIGELKKWAPTPATLVFYEAPHRIQPMLKDVKEVLGDRRVAVARELTKRHEEWLRGTVSDCLTWFQQEKPRGEMTVVVEGASEEGAKEKTKPWWEALTVTEHVDWHVHRGKGKKEAIKAVALERSLPKREVYHTYHRGDESAGNP</sequence>
<dbReference type="Pfam" id="PF00590">
    <property type="entry name" value="TP_methylase"/>
    <property type="match status" value="1"/>
</dbReference>
<evidence type="ECO:0000256" key="5">
    <source>
        <dbReference type="ARBA" id="ARBA00022691"/>
    </source>
</evidence>
<dbReference type="PIRSF" id="PIRSF005917">
    <property type="entry name" value="MTase_YraL"/>
    <property type="match status" value="1"/>
</dbReference>
<dbReference type="STRING" id="1236220.SAMN04488112_11911"/>
<evidence type="ECO:0000259" key="7">
    <source>
        <dbReference type="Pfam" id="PF00590"/>
    </source>
</evidence>
<evidence type="ECO:0000256" key="3">
    <source>
        <dbReference type="ARBA" id="ARBA00022603"/>
    </source>
</evidence>
<feature type="domain" description="Tetrapyrrole methylase" evidence="7">
    <location>
        <begin position="12"/>
        <end position="210"/>
    </location>
</feature>
<dbReference type="InterPro" id="IPR018063">
    <property type="entry name" value="SAM_MeTrfase_RsmI_CS"/>
</dbReference>
<reference evidence="8 9" key="1">
    <citation type="submission" date="2016-10" db="EMBL/GenBank/DDBJ databases">
        <authorList>
            <person name="de Groot N.N."/>
        </authorList>
    </citation>
    <scope>NUCLEOTIDE SEQUENCE [LARGE SCALE GENOMIC DNA]</scope>
    <source>
        <strain evidence="8 9">DSM 45514</strain>
    </source>
</reference>
<keyword evidence="1 6" id="KW-0963">Cytoplasm</keyword>
<evidence type="ECO:0000256" key="2">
    <source>
        <dbReference type="ARBA" id="ARBA00022552"/>
    </source>
</evidence>
<proteinExistence type="inferred from homology"/>
<name>A0A1G6PZW3_9BACL</name>
<dbReference type="InterPro" id="IPR000878">
    <property type="entry name" value="4pyrrol_Mease"/>
</dbReference>
<dbReference type="SUPFAM" id="SSF53790">
    <property type="entry name" value="Tetrapyrrole methylase"/>
    <property type="match status" value="1"/>
</dbReference>
<dbReference type="InterPro" id="IPR008189">
    <property type="entry name" value="rRNA_ssu_MeTfrase_I"/>
</dbReference>
<evidence type="ECO:0000256" key="4">
    <source>
        <dbReference type="ARBA" id="ARBA00022679"/>
    </source>
</evidence>
<gene>
    <name evidence="6" type="primary">rsmI</name>
    <name evidence="8" type="ORF">SAMN04488112_11911</name>
</gene>
<dbReference type="PANTHER" id="PTHR46111:SF1">
    <property type="entry name" value="RIBOSOMAL RNA SMALL SUBUNIT METHYLTRANSFERASE I"/>
    <property type="match status" value="1"/>
</dbReference>
<evidence type="ECO:0000313" key="9">
    <source>
        <dbReference type="Proteomes" id="UP000199387"/>
    </source>
</evidence>
<dbReference type="Proteomes" id="UP000199387">
    <property type="component" value="Unassembled WGS sequence"/>
</dbReference>
<organism evidence="8 9">
    <name type="scientific">Melghirimyces thermohalophilus</name>
    <dbReference type="NCBI Taxonomy" id="1236220"/>
    <lineage>
        <taxon>Bacteria</taxon>
        <taxon>Bacillati</taxon>
        <taxon>Bacillota</taxon>
        <taxon>Bacilli</taxon>
        <taxon>Bacillales</taxon>
        <taxon>Thermoactinomycetaceae</taxon>
        <taxon>Melghirimyces</taxon>
    </lineage>
</organism>
<keyword evidence="4 6" id="KW-0808">Transferase</keyword>
<dbReference type="RefSeq" id="WP_091572015.1">
    <property type="nucleotide sequence ID" value="NZ_FMZA01000019.1"/>
</dbReference>
<dbReference type="EC" id="2.1.1.198" evidence="6"/>
<evidence type="ECO:0000313" key="8">
    <source>
        <dbReference type="EMBL" id="SDC85609.1"/>
    </source>
</evidence>
<dbReference type="FunFam" id="3.30.950.10:FF:000002">
    <property type="entry name" value="Ribosomal RNA small subunit methyltransferase I"/>
    <property type="match status" value="1"/>
</dbReference>
<dbReference type="InterPro" id="IPR014776">
    <property type="entry name" value="4pyrrole_Mease_sub2"/>
</dbReference>
<keyword evidence="9" id="KW-1185">Reference proteome</keyword>
<dbReference type="AlphaFoldDB" id="A0A1G6PZW3"/>
<dbReference type="CDD" id="cd11648">
    <property type="entry name" value="RsmI"/>
    <property type="match status" value="1"/>
</dbReference>
<dbReference type="PANTHER" id="PTHR46111">
    <property type="entry name" value="RIBOSOMAL RNA SMALL SUBUNIT METHYLTRANSFERASE I"/>
    <property type="match status" value="1"/>
</dbReference>
<dbReference type="Gene3D" id="3.30.950.10">
    <property type="entry name" value="Methyltransferase, Cobalt-precorrin-4 Transmethylase, Domain 2"/>
    <property type="match status" value="1"/>
</dbReference>
<dbReference type="PROSITE" id="PS01296">
    <property type="entry name" value="RSMI"/>
    <property type="match status" value="1"/>
</dbReference>
<evidence type="ECO:0000256" key="6">
    <source>
        <dbReference type="HAMAP-Rule" id="MF_01877"/>
    </source>
</evidence>
<comment type="function">
    <text evidence="6">Catalyzes the 2'-O-methylation of the ribose of cytidine 1402 (C1402) in 16S rRNA.</text>
</comment>
<dbReference type="InterPro" id="IPR014777">
    <property type="entry name" value="4pyrrole_Mease_sub1"/>
</dbReference>
<dbReference type="EMBL" id="FMZA01000019">
    <property type="protein sequence ID" value="SDC85609.1"/>
    <property type="molecule type" value="Genomic_DNA"/>
</dbReference>
<dbReference type="GO" id="GO:0005737">
    <property type="term" value="C:cytoplasm"/>
    <property type="evidence" value="ECO:0007669"/>
    <property type="project" value="UniProtKB-SubCell"/>
</dbReference>
<protein>
    <recommendedName>
        <fullName evidence="6">Ribosomal RNA small subunit methyltransferase I</fullName>
        <ecNumber evidence="6">2.1.1.198</ecNumber>
    </recommendedName>
    <alternativeName>
        <fullName evidence="6">16S rRNA 2'-O-ribose C1402 methyltransferase</fullName>
    </alternativeName>
    <alternativeName>
        <fullName evidence="6">rRNA (cytidine-2'-O-)-methyltransferase RsmI</fullName>
    </alternativeName>
</protein>
<dbReference type="Gene3D" id="3.40.1010.10">
    <property type="entry name" value="Cobalt-precorrin-4 Transmethylase, Domain 1"/>
    <property type="match status" value="1"/>
</dbReference>
<dbReference type="HAMAP" id="MF_01877">
    <property type="entry name" value="16SrRNA_methyltr_I"/>
    <property type="match status" value="1"/>
</dbReference>
<keyword evidence="2 6" id="KW-0698">rRNA processing</keyword>